<keyword evidence="9" id="KW-1185">Reference proteome</keyword>
<reference evidence="8 9" key="1">
    <citation type="journal article" date="2023" name="Int. J. Syst. Evol. Microbiol.">
        <title>Arthrobacter mangrovi sp. nov., an actinobacterium isolated from the rhizosphere of a mangrove.</title>
        <authorList>
            <person name="Hamada M."/>
            <person name="Saitou S."/>
            <person name="Enomoto N."/>
            <person name="Nanri K."/>
            <person name="Hidaka K."/>
            <person name="Miura T."/>
            <person name="Tamura T."/>
        </authorList>
    </citation>
    <scope>NUCLEOTIDE SEQUENCE [LARGE SCALE GENOMIC DNA]</scope>
    <source>
        <strain evidence="8 9">NBRC 112813</strain>
    </source>
</reference>
<dbReference type="SMART" id="SM00448">
    <property type="entry name" value="REC"/>
    <property type="match status" value="1"/>
</dbReference>
<feature type="domain" description="Response regulatory" evidence="7">
    <location>
        <begin position="14"/>
        <end position="134"/>
    </location>
</feature>
<dbReference type="PROSITE" id="PS50043">
    <property type="entry name" value="HTH_LUXR_2"/>
    <property type="match status" value="1"/>
</dbReference>
<evidence type="ECO:0000259" key="7">
    <source>
        <dbReference type="PROSITE" id="PS50110"/>
    </source>
</evidence>
<keyword evidence="1 5" id="KW-0597">Phosphoprotein</keyword>
<dbReference type="InterPro" id="IPR016032">
    <property type="entry name" value="Sig_transdc_resp-reg_C-effctor"/>
</dbReference>
<proteinExistence type="predicted"/>
<dbReference type="InterPro" id="IPR000792">
    <property type="entry name" value="Tscrpt_reg_LuxR_C"/>
</dbReference>
<dbReference type="PROSITE" id="PS50110">
    <property type="entry name" value="RESPONSE_REGULATORY"/>
    <property type="match status" value="1"/>
</dbReference>
<evidence type="ECO:0000256" key="1">
    <source>
        <dbReference type="ARBA" id="ARBA00022553"/>
    </source>
</evidence>
<name>A0ABQ5MUQ3_9MICC</name>
<feature type="domain" description="HTH luxR-type" evidence="6">
    <location>
        <begin position="169"/>
        <end position="234"/>
    </location>
</feature>
<evidence type="ECO:0000256" key="2">
    <source>
        <dbReference type="ARBA" id="ARBA00023015"/>
    </source>
</evidence>
<dbReference type="InterPro" id="IPR039420">
    <property type="entry name" value="WalR-like"/>
</dbReference>
<comment type="caution">
    <text evidence="8">The sequence shown here is derived from an EMBL/GenBank/DDBJ whole genome shotgun (WGS) entry which is preliminary data.</text>
</comment>
<dbReference type="PROSITE" id="PS00622">
    <property type="entry name" value="HTH_LUXR_1"/>
    <property type="match status" value="1"/>
</dbReference>
<organism evidence="8 9">
    <name type="scientific">Arthrobacter mangrovi</name>
    <dbReference type="NCBI Taxonomy" id="2966350"/>
    <lineage>
        <taxon>Bacteria</taxon>
        <taxon>Bacillati</taxon>
        <taxon>Actinomycetota</taxon>
        <taxon>Actinomycetes</taxon>
        <taxon>Micrococcales</taxon>
        <taxon>Micrococcaceae</taxon>
        <taxon>Arthrobacter</taxon>
    </lineage>
</organism>
<evidence type="ECO:0000256" key="4">
    <source>
        <dbReference type="ARBA" id="ARBA00023163"/>
    </source>
</evidence>
<evidence type="ECO:0000313" key="8">
    <source>
        <dbReference type="EMBL" id="GLB67722.1"/>
    </source>
</evidence>
<dbReference type="PRINTS" id="PR00038">
    <property type="entry name" value="HTHLUXR"/>
</dbReference>
<dbReference type="Pfam" id="PF00072">
    <property type="entry name" value="Response_reg"/>
    <property type="match status" value="1"/>
</dbReference>
<dbReference type="Gene3D" id="3.40.50.2300">
    <property type="match status" value="1"/>
</dbReference>
<keyword evidence="2" id="KW-0805">Transcription regulation</keyword>
<protein>
    <submittedName>
        <fullName evidence="8">DNA-binding response regulator</fullName>
    </submittedName>
</protein>
<dbReference type="Pfam" id="PF00196">
    <property type="entry name" value="GerE"/>
    <property type="match status" value="1"/>
</dbReference>
<dbReference type="PANTHER" id="PTHR43214:SF24">
    <property type="entry name" value="TRANSCRIPTIONAL REGULATORY PROTEIN NARL-RELATED"/>
    <property type="match status" value="1"/>
</dbReference>
<dbReference type="PANTHER" id="PTHR43214">
    <property type="entry name" value="TWO-COMPONENT RESPONSE REGULATOR"/>
    <property type="match status" value="1"/>
</dbReference>
<accession>A0ABQ5MUQ3</accession>
<dbReference type="CDD" id="cd17535">
    <property type="entry name" value="REC_NarL-like"/>
    <property type="match status" value="1"/>
</dbReference>
<evidence type="ECO:0000313" key="9">
    <source>
        <dbReference type="Proteomes" id="UP001209654"/>
    </source>
</evidence>
<dbReference type="Proteomes" id="UP001209654">
    <property type="component" value="Unassembled WGS sequence"/>
</dbReference>
<dbReference type="SUPFAM" id="SSF52172">
    <property type="entry name" value="CheY-like"/>
    <property type="match status" value="1"/>
</dbReference>
<dbReference type="GO" id="GO:0003677">
    <property type="term" value="F:DNA binding"/>
    <property type="evidence" value="ECO:0007669"/>
    <property type="project" value="UniProtKB-KW"/>
</dbReference>
<dbReference type="SUPFAM" id="SSF46894">
    <property type="entry name" value="C-terminal effector domain of the bipartite response regulators"/>
    <property type="match status" value="1"/>
</dbReference>
<dbReference type="SMART" id="SM00421">
    <property type="entry name" value="HTH_LUXR"/>
    <property type="match status" value="1"/>
</dbReference>
<evidence type="ECO:0000256" key="3">
    <source>
        <dbReference type="ARBA" id="ARBA00023125"/>
    </source>
</evidence>
<dbReference type="InterPro" id="IPR058245">
    <property type="entry name" value="NreC/VraR/RcsB-like_REC"/>
</dbReference>
<dbReference type="EMBL" id="BRVS01000008">
    <property type="protein sequence ID" value="GLB67722.1"/>
    <property type="molecule type" value="Genomic_DNA"/>
</dbReference>
<gene>
    <name evidence="8" type="ORF">AHIS1636_21620</name>
</gene>
<dbReference type="InterPro" id="IPR001789">
    <property type="entry name" value="Sig_transdc_resp-reg_receiver"/>
</dbReference>
<dbReference type="InterPro" id="IPR011006">
    <property type="entry name" value="CheY-like_superfamily"/>
</dbReference>
<evidence type="ECO:0000256" key="5">
    <source>
        <dbReference type="PROSITE-ProRule" id="PRU00169"/>
    </source>
</evidence>
<dbReference type="CDD" id="cd06170">
    <property type="entry name" value="LuxR_C_like"/>
    <property type="match status" value="1"/>
</dbReference>
<feature type="modified residue" description="4-aspartylphosphate" evidence="5">
    <location>
        <position position="65"/>
    </location>
</feature>
<keyword evidence="4" id="KW-0804">Transcription</keyword>
<evidence type="ECO:0000259" key="6">
    <source>
        <dbReference type="PROSITE" id="PS50043"/>
    </source>
</evidence>
<keyword evidence="3 8" id="KW-0238">DNA-binding</keyword>
<sequence length="240" mass="25694">MPPPGVTGMSEPIRILLADDEPLIRSGLSAILSLEQDLAVVGEAGDGAEVWTQVRRLEPDVVMMDVRMPRMDGIEATARLVADSGRLNRVPRILILTTFESDDYVYDALKAGADGFLLKRARPDELIRTVRAVAAGESIVFPAKLRELVAGRRSRGLAAAPGGQAAGPDLVSRAGLSVREAEVLRHMAEGHSNQEIAGLLFLGVETVKSHVGSILAKLGVRDRTQAVIAAYESGFIRPGR</sequence>